<dbReference type="RefSeq" id="XP_029757682.1">
    <property type="nucleotide sequence ID" value="XM_029907204.1"/>
</dbReference>
<protein>
    <submittedName>
        <fullName evidence="2">Uncharacterized protein</fullName>
    </submittedName>
</protein>
<evidence type="ECO:0000256" key="1">
    <source>
        <dbReference type="SAM" id="MobiDB-lite"/>
    </source>
</evidence>
<reference evidence="2 3" key="1">
    <citation type="journal article" date="2014" name="BMC Genomics">
        <title>Genome sequencing of four Aureobasidium pullulans varieties: biotechnological potential, stress tolerance, and description of new species.</title>
        <authorList>
            <person name="Gostin Ar C."/>
            <person name="Ohm R.A."/>
            <person name="Kogej T."/>
            <person name="Sonjak S."/>
            <person name="Turk M."/>
            <person name="Zajc J."/>
            <person name="Zalar P."/>
            <person name="Grube M."/>
            <person name="Sun H."/>
            <person name="Han J."/>
            <person name="Sharma A."/>
            <person name="Chiniquy J."/>
            <person name="Ngan C.Y."/>
            <person name="Lipzen A."/>
            <person name="Barry K."/>
            <person name="Grigoriev I.V."/>
            <person name="Gunde-Cimerman N."/>
        </authorList>
    </citation>
    <scope>NUCLEOTIDE SEQUENCE [LARGE SCALE GENOMIC DNA]</scope>
    <source>
        <strain evidence="2 3">EXF-150</strain>
    </source>
</reference>
<dbReference type="HOGENOM" id="CLU_969718_0_0_1"/>
<name>A0A074X7J5_AURPU</name>
<gene>
    <name evidence="2" type="ORF">M438DRAFT_357849</name>
</gene>
<accession>A0A074X7J5</accession>
<feature type="compositionally biased region" description="Polar residues" evidence="1">
    <location>
        <begin position="59"/>
        <end position="68"/>
    </location>
</feature>
<dbReference type="GeneID" id="40749510"/>
<feature type="compositionally biased region" description="Basic and acidic residues" evidence="1">
    <location>
        <begin position="21"/>
        <end position="35"/>
    </location>
</feature>
<organism evidence="2 3">
    <name type="scientific">Aureobasidium pullulans EXF-150</name>
    <dbReference type="NCBI Taxonomy" id="1043002"/>
    <lineage>
        <taxon>Eukaryota</taxon>
        <taxon>Fungi</taxon>
        <taxon>Dikarya</taxon>
        <taxon>Ascomycota</taxon>
        <taxon>Pezizomycotina</taxon>
        <taxon>Dothideomycetes</taxon>
        <taxon>Dothideomycetidae</taxon>
        <taxon>Dothideales</taxon>
        <taxon>Saccotheciaceae</taxon>
        <taxon>Aureobasidium</taxon>
    </lineage>
</organism>
<feature type="region of interest" description="Disordered" evidence="1">
    <location>
        <begin position="171"/>
        <end position="237"/>
    </location>
</feature>
<feature type="region of interest" description="Disordered" evidence="1">
    <location>
        <begin position="19"/>
        <end position="110"/>
    </location>
</feature>
<dbReference type="Proteomes" id="UP000030706">
    <property type="component" value="Unassembled WGS sequence"/>
</dbReference>
<evidence type="ECO:0000313" key="2">
    <source>
        <dbReference type="EMBL" id="KEQ81495.1"/>
    </source>
</evidence>
<evidence type="ECO:0000313" key="3">
    <source>
        <dbReference type="Proteomes" id="UP000030706"/>
    </source>
</evidence>
<proteinExistence type="predicted"/>
<dbReference type="EMBL" id="KL584991">
    <property type="protein sequence ID" value="KEQ81495.1"/>
    <property type="molecule type" value="Genomic_DNA"/>
</dbReference>
<dbReference type="OrthoDB" id="3931580at2759"/>
<sequence length="287" mass="32186">MHSSLNTLAQLIGSRCSRFSQHAEHPSTNDIDTSRRPQPLTENRIPKTSNGRPIISEPIAQTPTNQFESGRRIAKLPSVQQSLPRDINSASRSTRRPHEMPLSCHPPSQQSWLETQPLTTHVVKIGPDLVQGVSKIPSHQVIDGKLKEPPRPRSHLPENVLQPVSNTIPRTQATRQKHQHHNKPTTTTNLFDQPVAPLRPHTYNIPPLHPTISPQEPTPTSTRPKHTPPSHSHSQTYLPVPSALQTLWARRRSSHVILADSPLQLKVFRELNVVLDEVMGLYTPGNR</sequence>
<keyword evidence="3" id="KW-1185">Reference proteome</keyword>
<dbReference type="AlphaFoldDB" id="A0A074X7J5"/>
<feature type="compositionally biased region" description="Polar residues" evidence="1">
    <location>
        <begin position="212"/>
        <end position="222"/>
    </location>
</feature>
<feature type="compositionally biased region" description="Polar residues" evidence="1">
    <location>
        <begin position="78"/>
        <end position="92"/>
    </location>
</feature>